<reference evidence="3 4" key="1">
    <citation type="submission" date="2023-10" db="EMBL/GenBank/DDBJ databases">
        <title>Saccharopolyspora sp. nov., isolated from mangrove soil.</title>
        <authorList>
            <person name="Lu Y."/>
            <person name="Liu W."/>
        </authorList>
    </citation>
    <scope>NUCLEOTIDE SEQUENCE [LARGE SCALE GENOMIC DNA]</scope>
    <source>
        <strain evidence="3 4">S2-29</strain>
    </source>
</reference>
<name>A0ABU6AJ40_9PSEU</name>
<keyword evidence="2" id="KW-0472">Membrane</keyword>
<dbReference type="NCBIfam" id="TIGR04222">
    <property type="entry name" value="near_uncomplex"/>
    <property type="match status" value="1"/>
</dbReference>
<evidence type="ECO:0000256" key="2">
    <source>
        <dbReference type="SAM" id="Phobius"/>
    </source>
</evidence>
<dbReference type="Proteomes" id="UP001327093">
    <property type="component" value="Unassembled WGS sequence"/>
</dbReference>
<proteinExistence type="predicted"/>
<dbReference type="InterPro" id="IPR026467">
    <property type="entry name" value="Ser/Gly_Cys_C_dom"/>
</dbReference>
<protein>
    <submittedName>
        <fullName evidence="3">TIGR04222 domain-containing membrane protein</fullName>
    </submittedName>
</protein>
<keyword evidence="2" id="KW-1133">Transmembrane helix</keyword>
<gene>
    <name evidence="3" type="ORF">R4I43_29725</name>
</gene>
<evidence type="ECO:0000313" key="4">
    <source>
        <dbReference type="Proteomes" id="UP001327093"/>
    </source>
</evidence>
<dbReference type="EMBL" id="JAWLNX010000030">
    <property type="protein sequence ID" value="MEB3371589.1"/>
    <property type="molecule type" value="Genomic_DNA"/>
</dbReference>
<sequence length="285" mass="29256">MEQPWGLSGPEFLVLYGGAVVVWCAVVAVVGSAVKAQRSPGTVTHVPDLYERAFLNGGGDRVVDTALAGLIDDGRVRVTRAQELHRADIGGEDDVQREVWSLIGRPGKLGPLRKAFRRSDVCDSLRRRLVDEGLLVTPRPHALLRALVRGFPVLALIAVVRGVNGLVLGYPVGYLVLELAATLIAWAAAAVGCGHPLRTRAGDAMRKRTAPPLPDTGEYSGNRPHSDLGAVVVASAVELVAQRGLGAHPDPTVARLAYASGTGGGAGGGSSSCGGSGGGCGGGGA</sequence>
<feature type="transmembrane region" description="Helical" evidence="2">
    <location>
        <begin position="146"/>
        <end position="168"/>
    </location>
</feature>
<evidence type="ECO:0000313" key="3">
    <source>
        <dbReference type="EMBL" id="MEB3371589.1"/>
    </source>
</evidence>
<comment type="caution">
    <text evidence="3">The sequence shown here is derived from an EMBL/GenBank/DDBJ whole genome shotgun (WGS) entry which is preliminary data.</text>
</comment>
<dbReference type="RefSeq" id="WP_324269013.1">
    <property type="nucleotide sequence ID" value="NZ_JAWLNX010000030.1"/>
</dbReference>
<feature type="transmembrane region" description="Helical" evidence="2">
    <location>
        <begin position="12"/>
        <end position="34"/>
    </location>
</feature>
<keyword evidence="2" id="KW-0812">Transmembrane</keyword>
<feature type="transmembrane region" description="Helical" evidence="2">
    <location>
        <begin position="174"/>
        <end position="197"/>
    </location>
</feature>
<feature type="region of interest" description="Disordered" evidence="1">
    <location>
        <begin position="202"/>
        <end position="224"/>
    </location>
</feature>
<accession>A0ABU6AJ40</accession>
<keyword evidence="4" id="KW-1185">Reference proteome</keyword>
<evidence type="ECO:0000256" key="1">
    <source>
        <dbReference type="SAM" id="MobiDB-lite"/>
    </source>
</evidence>
<organism evidence="3 4">
    <name type="scientific">Saccharopolyspora mangrovi</name>
    <dbReference type="NCBI Taxonomy" id="3082379"/>
    <lineage>
        <taxon>Bacteria</taxon>
        <taxon>Bacillati</taxon>
        <taxon>Actinomycetota</taxon>
        <taxon>Actinomycetes</taxon>
        <taxon>Pseudonocardiales</taxon>
        <taxon>Pseudonocardiaceae</taxon>
        <taxon>Saccharopolyspora</taxon>
    </lineage>
</organism>